<comment type="caution">
    <text evidence="2">The sequence shown here is derived from an EMBL/GenBank/DDBJ whole genome shotgun (WGS) entry which is preliminary data.</text>
</comment>
<proteinExistence type="predicted"/>
<keyword evidence="3" id="KW-1185">Reference proteome</keyword>
<accession>A0ABQ8EXR3</accession>
<evidence type="ECO:0000313" key="3">
    <source>
        <dbReference type="Proteomes" id="UP001648503"/>
    </source>
</evidence>
<feature type="compositionally biased region" description="Polar residues" evidence="1">
    <location>
        <begin position="61"/>
        <end position="70"/>
    </location>
</feature>
<evidence type="ECO:0008006" key="4">
    <source>
        <dbReference type="Google" id="ProtNLM"/>
    </source>
</evidence>
<protein>
    <recommendedName>
        <fullName evidence="4">C2H2-type domain-containing protein</fullName>
    </recommendedName>
</protein>
<organism evidence="2 3">
    <name type="scientific">Batrachochytrium salamandrivorans</name>
    <dbReference type="NCBI Taxonomy" id="1357716"/>
    <lineage>
        <taxon>Eukaryota</taxon>
        <taxon>Fungi</taxon>
        <taxon>Fungi incertae sedis</taxon>
        <taxon>Chytridiomycota</taxon>
        <taxon>Chytridiomycota incertae sedis</taxon>
        <taxon>Chytridiomycetes</taxon>
        <taxon>Rhizophydiales</taxon>
        <taxon>Rhizophydiales incertae sedis</taxon>
        <taxon>Batrachochytrium</taxon>
    </lineage>
</organism>
<evidence type="ECO:0000313" key="2">
    <source>
        <dbReference type="EMBL" id="KAH6588534.1"/>
    </source>
</evidence>
<feature type="region of interest" description="Disordered" evidence="1">
    <location>
        <begin position="1"/>
        <end position="101"/>
    </location>
</feature>
<evidence type="ECO:0000256" key="1">
    <source>
        <dbReference type="SAM" id="MobiDB-lite"/>
    </source>
</evidence>
<dbReference type="EMBL" id="JAFCIX010000501">
    <property type="protein sequence ID" value="KAH6588534.1"/>
    <property type="molecule type" value="Genomic_DNA"/>
</dbReference>
<reference evidence="2 3" key="1">
    <citation type="submission" date="2021-02" db="EMBL/GenBank/DDBJ databases">
        <title>Variation within the Batrachochytrium salamandrivorans European outbreak.</title>
        <authorList>
            <person name="Kelly M."/>
            <person name="Pasmans F."/>
            <person name="Shea T.P."/>
            <person name="Munoz J.F."/>
            <person name="Carranza S."/>
            <person name="Cuomo C.A."/>
            <person name="Martel A."/>
        </authorList>
    </citation>
    <scope>NUCLEOTIDE SEQUENCE [LARGE SCALE GENOMIC DNA]</scope>
    <source>
        <strain evidence="2 3">AMFP18/2</strain>
    </source>
</reference>
<feature type="compositionally biased region" description="Low complexity" evidence="1">
    <location>
        <begin position="1"/>
        <end position="49"/>
    </location>
</feature>
<feature type="compositionally biased region" description="Low complexity" evidence="1">
    <location>
        <begin position="81"/>
        <end position="97"/>
    </location>
</feature>
<dbReference type="Proteomes" id="UP001648503">
    <property type="component" value="Unassembled WGS sequence"/>
</dbReference>
<name>A0ABQ8EXR3_9FUNG</name>
<gene>
    <name evidence="2" type="ORF">BASA50_010661</name>
</gene>
<sequence>MSAIPSMLLCCPSSSSSSSSPSTLSPSSSSPSSSAAALSPLSVPVSPMPTRRRRSLGRSSQLHVQGSRRYSAQRGAGMFRPSVSCSPNNNNPSNDNSGLRSSKIQRNRCYKHKQPSHVEIISIKKLKKEAFRKLNFQMAHDQLAFVQRLAYAHDNHRVFMSSRSGDSPAPLTDSITSRVGSLTLERMSSDMLLDGAGAPCDSTKDNDEDICTSLYRMDGLGLVDELDDIELLLDGMCGISVCQDEFDRVLEFEELHHYDIHHLDAAIGDLF</sequence>